<dbReference type="EMBL" id="AMWN01000001">
    <property type="protein sequence ID" value="EXJ96412.1"/>
    <property type="molecule type" value="Genomic_DNA"/>
</dbReference>
<dbReference type="PANTHER" id="PTHR11360">
    <property type="entry name" value="MONOCARBOXYLATE TRANSPORTER"/>
    <property type="match status" value="1"/>
</dbReference>
<evidence type="ECO:0000256" key="3">
    <source>
        <dbReference type="ARBA" id="ARBA00022448"/>
    </source>
</evidence>
<feature type="domain" description="Major facilitator superfamily (MFS) profile" evidence="9">
    <location>
        <begin position="42"/>
        <end position="448"/>
    </location>
</feature>
<dbReference type="AlphaFoldDB" id="W9YU50"/>
<name>W9YU50_9EURO</name>
<comment type="similarity">
    <text evidence="2">Belongs to the major facilitator superfamily. Monocarboxylate porter (TC 2.A.1.13) family.</text>
</comment>
<evidence type="ECO:0000256" key="2">
    <source>
        <dbReference type="ARBA" id="ARBA00006727"/>
    </source>
</evidence>
<dbReference type="GO" id="GO:0016020">
    <property type="term" value="C:membrane"/>
    <property type="evidence" value="ECO:0007669"/>
    <property type="project" value="UniProtKB-SubCell"/>
</dbReference>
<feature type="transmembrane region" description="Helical" evidence="8">
    <location>
        <begin position="243"/>
        <end position="264"/>
    </location>
</feature>
<evidence type="ECO:0000259" key="9">
    <source>
        <dbReference type="PROSITE" id="PS50850"/>
    </source>
</evidence>
<feature type="transmembrane region" description="Helical" evidence="8">
    <location>
        <begin position="83"/>
        <end position="106"/>
    </location>
</feature>
<feature type="transmembrane region" description="Helical" evidence="8">
    <location>
        <begin position="368"/>
        <end position="386"/>
    </location>
</feature>
<dbReference type="InterPro" id="IPR036259">
    <property type="entry name" value="MFS_trans_sf"/>
</dbReference>
<dbReference type="RefSeq" id="XP_007720641.1">
    <property type="nucleotide sequence ID" value="XM_007722451.1"/>
</dbReference>
<dbReference type="Proteomes" id="UP000019484">
    <property type="component" value="Unassembled WGS sequence"/>
</dbReference>
<feature type="transmembrane region" description="Helical" evidence="8">
    <location>
        <begin position="113"/>
        <end position="133"/>
    </location>
</feature>
<keyword evidence="3" id="KW-0813">Transport</keyword>
<feature type="transmembrane region" description="Helical" evidence="8">
    <location>
        <begin position="284"/>
        <end position="303"/>
    </location>
</feature>
<accession>W9YU50</accession>
<dbReference type="PANTHER" id="PTHR11360:SF224">
    <property type="entry name" value="MAJOR FACILITATOR SUPERFAMILY (MFS) PROFILE DOMAIN-CONTAINING PROTEIN-RELATED"/>
    <property type="match status" value="1"/>
</dbReference>
<protein>
    <recommendedName>
        <fullName evidence="9">Major facilitator superfamily (MFS) profile domain-containing protein</fullName>
    </recommendedName>
</protein>
<sequence>MADLGQPTAPAARTLAETEAEDTEKSSPPGIPGNDGPDGGVAAWLVVLGVWCTSFCSFGWLNSVGVFQKYYQNELLRDYSPSTISWIPSLQIFFIMGMGPFVGALYDSFGPKWLLLTGSVVHIFGIMMASLATKYYQLLLAQGLCSAIGVSAIFQPSFTCVLGWFTRKRGLAFGILFTGSSVGGVVFPIMISRLIREVGYGWAMRISAFLMLFLLIIANLTVQPYHPPQPQKITAAQLRKPFTELDFLLITAGSFCFSFGFFVPINYLPVQALDAGMDPSLTPYLLPILNAGSLFGRLISGLVGDKVGRYNTFIIVCYLSDIWILALWLPDSSDPALIAFAVLFGFFSGAYVSLIAPLVMQISAMTEIGFRTGIVLFLTAVAGLTTNPINGAILDSAGGWAGVKGFPECSVLLAQLLFLRRESGVPVGNWLRCSKTCPTRPGRLLLYL</sequence>
<keyword evidence="4 8" id="KW-0812">Transmembrane</keyword>
<feature type="transmembrane region" description="Helical" evidence="8">
    <location>
        <begin position="310"/>
        <end position="330"/>
    </location>
</feature>
<feature type="transmembrane region" description="Helical" evidence="8">
    <location>
        <begin position="202"/>
        <end position="222"/>
    </location>
</feature>
<feature type="transmembrane region" description="Helical" evidence="8">
    <location>
        <begin position="336"/>
        <end position="356"/>
    </location>
</feature>
<keyword evidence="6 8" id="KW-0472">Membrane</keyword>
<dbReference type="Gene3D" id="1.20.1250.20">
    <property type="entry name" value="MFS general substrate transporter like domains"/>
    <property type="match status" value="2"/>
</dbReference>
<evidence type="ECO:0000313" key="11">
    <source>
        <dbReference type="Proteomes" id="UP000019484"/>
    </source>
</evidence>
<dbReference type="InterPro" id="IPR050327">
    <property type="entry name" value="Proton-linked_MCT"/>
</dbReference>
<dbReference type="InterPro" id="IPR011701">
    <property type="entry name" value="MFS"/>
</dbReference>
<dbReference type="eggNOG" id="KOG2504">
    <property type="taxonomic scope" value="Eukaryota"/>
</dbReference>
<feature type="transmembrane region" description="Helical" evidence="8">
    <location>
        <begin position="171"/>
        <end position="190"/>
    </location>
</feature>
<evidence type="ECO:0000256" key="1">
    <source>
        <dbReference type="ARBA" id="ARBA00004141"/>
    </source>
</evidence>
<keyword evidence="11" id="KW-1185">Reference proteome</keyword>
<evidence type="ECO:0000256" key="8">
    <source>
        <dbReference type="SAM" id="Phobius"/>
    </source>
</evidence>
<evidence type="ECO:0000256" key="4">
    <source>
        <dbReference type="ARBA" id="ARBA00022692"/>
    </source>
</evidence>
<dbReference type="InterPro" id="IPR020846">
    <property type="entry name" value="MFS_dom"/>
</dbReference>
<dbReference type="SUPFAM" id="SSF103473">
    <property type="entry name" value="MFS general substrate transporter"/>
    <property type="match status" value="1"/>
</dbReference>
<dbReference type="HOGENOM" id="CLU_001265_1_0_1"/>
<gene>
    <name evidence="10" type="ORF">A1O1_01538</name>
</gene>
<dbReference type="OrthoDB" id="5667at2759"/>
<keyword evidence="5 8" id="KW-1133">Transmembrane helix</keyword>
<dbReference type="CDD" id="cd17352">
    <property type="entry name" value="MFS_MCT_SLC16"/>
    <property type="match status" value="1"/>
</dbReference>
<evidence type="ECO:0000256" key="5">
    <source>
        <dbReference type="ARBA" id="ARBA00022989"/>
    </source>
</evidence>
<comment type="caution">
    <text evidence="10">The sequence shown here is derived from an EMBL/GenBank/DDBJ whole genome shotgun (WGS) entry which is preliminary data.</text>
</comment>
<feature type="region of interest" description="Disordered" evidence="7">
    <location>
        <begin position="1"/>
        <end position="36"/>
    </location>
</feature>
<organism evidence="10 11">
    <name type="scientific">Capronia coronata CBS 617.96</name>
    <dbReference type="NCBI Taxonomy" id="1182541"/>
    <lineage>
        <taxon>Eukaryota</taxon>
        <taxon>Fungi</taxon>
        <taxon>Dikarya</taxon>
        <taxon>Ascomycota</taxon>
        <taxon>Pezizomycotina</taxon>
        <taxon>Eurotiomycetes</taxon>
        <taxon>Chaetothyriomycetidae</taxon>
        <taxon>Chaetothyriales</taxon>
        <taxon>Herpotrichiellaceae</taxon>
        <taxon>Capronia</taxon>
    </lineage>
</organism>
<dbReference type="PROSITE" id="PS50850">
    <property type="entry name" value="MFS"/>
    <property type="match status" value="1"/>
</dbReference>
<dbReference type="Pfam" id="PF07690">
    <property type="entry name" value="MFS_1"/>
    <property type="match status" value="1"/>
</dbReference>
<dbReference type="GO" id="GO:0022857">
    <property type="term" value="F:transmembrane transporter activity"/>
    <property type="evidence" value="ECO:0007669"/>
    <property type="project" value="InterPro"/>
</dbReference>
<feature type="transmembrane region" description="Helical" evidence="8">
    <location>
        <begin position="139"/>
        <end position="164"/>
    </location>
</feature>
<reference evidence="10 11" key="1">
    <citation type="submission" date="2013-03" db="EMBL/GenBank/DDBJ databases">
        <title>The Genome Sequence of Capronia coronata CBS 617.96.</title>
        <authorList>
            <consortium name="The Broad Institute Genomics Platform"/>
            <person name="Cuomo C."/>
            <person name="de Hoog S."/>
            <person name="Gorbushina A."/>
            <person name="Walker B."/>
            <person name="Young S.K."/>
            <person name="Zeng Q."/>
            <person name="Gargeya S."/>
            <person name="Fitzgerald M."/>
            <person name="Haas B."/>
            <person name="Abouelleil A."/>
            <person name="Allen A.W."/>
            <person name="Alvarado L."/>
            <person name="Arachchi H.M."/>
            <person name="Berlin A.M."/>
            <person name="Chapman S.B."/>
            <person name="Gainer-Dewar J."/>
            <person name="Goldberg J."/>
            <person name="Griggs A."/>
            <person name="Gujja S."/>
            <person name="Hansen M."/>
            <person name="Howarth C."/>
            <person name="Imamovic A."/>
            <person name="Ireland A."/>
            <person name="Larimer J."/>
            <person name="McCowan C."/>
            <person name="Murphy C."/>
            <person name="Pearson M."/>
            <person name="Poon T.W."/>
            <person name="Priest M."/>
            <person name="Roberts A."/>
            <person name="Saif S."/>
            <person name="Shea T."/>
            <person name="Sisk P."/>
            <person name="Sykes S."/>
            <person name="Wortman J."/>
            <person name="Nusbaum C."/>
            <person name="Birren B."/>
        </authorList>
    </citation>
    <scope>NUCLEOTIDE SEQUENCE [LARGE SCALE GENOMIC DNA]</scope>
    <source>
        <strain evidence="10 11">CBS 617.96</strain>
    </source>
</reference>
<comment type="subcellular location">
    <subcellularLocation>
        <location evidence="1">Membrane</location>
        <topology evidence="1">Multi-pass membrane protein</topology>
    </subcellularLocation>
</comment>
<proteinExistence type="inferred from homology"/>
<dbReference type="GeneID" id="19156440"/>
<evidence type="ECO:0000313" key="10">
    <source>
        <dbReference type="EMBL" id="EXJ96412.1"/>
    </source>
</evidence>
<evidence type="ECO:0000256" key="7">
    <source>
        <dbReference type="SAM" id="MobiDB-lite"/>
    </source>
</evidence>
<evidence type="ECO:0000256" key="6">
    <source>
        <dbReference type="ARBA" id="ARBA00023136"/>
    </source>
</evidence>
<feature type="transmembrane region" description="Helical" evidence="8">
    <location>
        <begin position="41"/>
        <end position="63"/>
    </location>
</feature>